<dbReference type="NCBIfam" id="NF041463">
    <property type="entry name" value="GalB"/>
    <property type="match status" value="1"/>
</dbReference>
<evidence type="ECO:0000256" key="4">
    <source>
        <dbReference type="SAM" id="SignalP"/>
    </source>
</evidence>
<evidence type="ECO:0000313" key="11">
    <source>
        <dbReference type="Proteomes" id="UP001152607"/>
    </source>
</evidence>
<dbReference type="Pfam" id="PF02837">
    <property type="entry name" value="Glyco_hydro_2_N"/>
    <property type="match status" value="1"/>
</dbReference>
<evidence type="ECO:0000256" key="1">
    <source>
        <dbReference type="ARBA" id="ARBA00007401"/>
    </source>
</evidence>
<dbReference type="Pfam" id="PF16355">
    <property type="entry name" value="DUF4982"/>
    <property type="match status" value="1"/>
</dbReference>
<dbReference type="PANTHER" id="PTHR42732:SF1">
    <property type="entry name" value="BETA-MANNOSIDASE"/>
    <property type="match status" value="1"/>
</dbReference>
<feature type="chain" id="PRO_5040884902" description="Beta-galactosidase" evidence="4">
    <location>
        <begin position="31"/>
        <end position="872"/>
    </location>
</feature>
<dbReference type="InterPro" id="IPR048229">
    <property type="entry name" value="GalB-like"/>
</dbReference>
<dbReference type="InterPro" id="IPR040605">
    <property type="entry name" value="Glyco_hydro2_dom5"/>
</dbReference>
<dbReference type="SUPFAM" id="SSF49303">
    <property type="entry name" value="beta-Galactosidase/glucuronidase domain"/>
    <property type="match status" value="1"/>
</dbReference>
<evidence type="ECO:0000259" key="9">
    <source>
        <dbReference type="Pfam" id="PF18565"/>
    </source>
</evidence>
<evidence type="ECO:0000313" key="10">
    <source>
        <dbReference type="EMBL" id="CAI6303359.1"/>
    </source>
</evidence>
<dbReference type="Gene3D" id="2.60.40.10">
    <property type="entry name" value="Immunoglobulins"/>
    <property type="match status" value="3"/>
</dbReference>
<dbReference type="InterPro" id="IPR051913">
    <property type="entry name" value="GH2_Domain-Containing"/>
</dbReference>
<feature type="domain" description="Glycosyl hydrolases family 2 sugar binding" evidence="7">
    <location>
        <begin position="131"/>
        <end position="224"/>
    </location>
</feature>
<evidence type="ECO:0008006" key="12">
    <source>
        <dbReference type="Google" id="ProtNLM"/>
    </source>
</evidence>
<evidence type="ECO:0000259" key="7">
    <source>
        <dbReference type="Pfam" id="PF02837"/>
    </source>
</evidence>
<dbReference type="EMBL" id="CAOQHR010000002">
    <property type="protein sequence ID" value="CAI6303359.1"/>
    <property type="molecule type" value="Genomic_DNA"/>
</dbReference>
<dbReference type="InterPro" id="IPR008979">
    <property type="entry name" value="Galactose-bd-like_sf"/>
</dbReference>
<keyword evidence="4" id="KW-0732">Signal</keyword>
<gene>
    <name evidence="10" type="ORF">PDIGIT_LOCUS2922</name>
</gene>
<dbReference type="OrthoDB" id="408532at2759"/>
<name>A0A9W4U921_9PLEO</name>
<keyword evidence="11" id="KW-1185">Reference proteome</keyword>
<dbReference type="InterPro" id="IPR006101">
    <property type="entry name" value="Glyco_hydro_2"/>
</dbReference>
<dbReference type="Pfam" id="PF18565">
    <property type="entry name" value="Glyco_hydro2_C5"/>
    <property type="match status" value="1"/>
</dbReference>
<dbReference type="AlphaFoldDB" id="A0A9W4U921"/>
<proteinExistence type="inferred from homology"/>
<dbReference type="Pfam" id="PF02836">
    <property type="entry name" value="Glyco_hydro_2_C"/>
    <property type="match status" value="1"/>
</dbReference>
<dbReference type="SUPFAM" id="SSF49785">
    <property type="entry name" value="Galactose-binding domain-like"/>
    <property type="match status" value="1"/>
</dbReference>
<dbReference type="Gene3D" id="3.20.20.80">
    <property type="entry name" value="Glycosidases"/>
    <property type="match status" value="1"/>
</dbReference>
<dbReference type="InterPro" id="IPR006102">
    <property type="entry name" value="Ig-like_GH2"/>
</dbReference>
<dbReference type="InterPro" id="IPR006104">
    <property type="entry name" value="Glyco_hydro_2_N"/>
</dbReference>
<feature type="domain" description="Glycoside hydrolase family 2 catalytic" evidence="6">
    <location>
        <begin position="359"/>
        <end position="520"/>
    </location>
</feature>
<evidence type="ECO:0000256" key="3">
    <source>
        <dbReference type="ARBA" id="ARBA00023295"/>
    </source>
</evidence>
<evidence type="ECO:0000259" key="5">
    <source>
        <dbReference type="Pfam" id="PF00703"/>
    </source>
</evidence>
<dbReference type="GO" id="GO:0004553">
    <property type="term" value="F:hydrolase activity, hydrolyzing O-glycosyl compounds"/>
    <property type="evidence" value="ECO:0007669"/>
    <property type="project" value="InterPro"/>
</dbReference>
<dbReference type="Proteomes" id="UP001152607">
    <property type="component" value="Unassembled WGS sequence"/>
</dbReference>
<evidence type="ECO:0000259" key="6">
    <source>
        <dbReference type="Pfam" id="PF02836"/>
    </source>
</evidence>
<dbReference type="Pfam" id="PF00703">
    <property type="entry name" value="Glyco_hydro_2"/>
    <property type="match status" value="1"/>
</dbReference>
<organism evidence="10 11">
    <name type="scientific">Periconia digitata</name>
    <dbReference type="NCBI Taxonomy" id="1303443"/>
    <lineage>
        <taxon>Eukaryota</taxon>
        <taxon>Fungi</taxon>
        <taxon>Dikarya</taxon>
        <taxon>Ascomycota</taxon>
        <taxon>Pezizomycotina</taxon>
        <taxon>Dothideomycetes</taxon>
        <taxon>Pleosporomycetidae</taxon>
        <taxon>Pleosporales</taxon>
        <taxon>Massarineae</taxon>
        <taxon>Periconiaceae</taxon>
        <taxon>Periconia</taxon>
    </lineage>
</organism>
<feature type="domain" description="Glycoside hydrolase family 2 immunoglobulin-like beta-sandwich" evidence="5">
    <location>
        <begin position="239"/>
        <end position="352"/>
    </location>
</feature>
<dbReference type="InterPro" id="IPR006103">
    <property type="entry name" value="Glyco_hydro_2_cat"/>
</dbReference>
<dbReference type="InterPro" id="IPR017853">
    <property type="entry name" value="GH"/>
</dbReference>
<sequence>MPTMFQFTSRPKHLLLLSLFALSGLKNVSAAAGRERRSLNEDWRFSRFTSNPDSLSYDVLKEWMLPAANGFLSDGKKYERPSGTAPGSDVDYTQDDFDDSAWQQLDLPHDWAIAGPFDAPGVGGGPGRLPINGIGWYRHNLTIDADVVSSKKSVFLDFDGAMSYAAVWLNGELVGGWPFGYNSFRLDLTPYVKAGGNTLAVRLDNALDSSRWYPGAGIYRNLWLVTVDPVHVGQYGTFITTPEVSASEATVEIVVDVENKSNASQRVDVATEIYAVDPVSLKPAGEAVAAFSSSSVTVAGGEKQSANASATVTDPQLWGPPPTQKPNKYVAVTTLSSNGTAFDTYETVFGIRTIAYSANEGFLINGEHVRIFGTCNHHDLGAIGTAFNYRAAERQIELLQEMGNNGLRTSHNPPAPEWLELADRFGMLVLDELFDAWRNPKVDNDFSRIFDDWYEPDMRNFIRRDRNHPSIIAWSIGNEIPEQSNAQGGETGKLLQDISHEEDPSRLATTAMNSAGPNTALANEIDIIGTNYQGEGNGASFSSSWPNFHSTHPDKMIWSTESSSCVSSRGKYLFPVTPNKTAVVGNNPGQGGDGTNRHVSAYELYSPSWASSPDKVFEQHDRYPYVAGEFVWTGFDYIGEPTPYDSSRSSYFGIIDLAGFKKDRFYIYQARWRSDLPMAHLLPHWTWPGREGQTTPVHVFTSGDEAELFVNGESAGRKKRGQYEYRIRFDDVKYSPGSIRVVSYKNGAEWATAETKTVGDAVALNATADRTSIAGDGKDLSFVTVEVVDSEGSIVPEASNSITASIASGPGKIVSTDNGDPTDKTVFSEPTRKAFSGKFLAIVKTEKGASGDIVVEFQSDGLTAGSVTISAT</sequence>
<dbReference type="InterPro" id="IPR036156">
    <property type="entry name" value="Beta-gal/glucu_dom_sf"/>
</dbReference>
<feature type="signal peptide" evidence="4">
    <location>
        <begin position="1"/>
        <end position="30"/>
    </location>
</feature>
<protein>
    <recommendedName>
        <fullName evidence="12">Beta-galactosidase</fullName>
    </recommendedName>
</protein>
<dbReference type="Gene3D" id="2.60.120.260">
    <property type="entry name" value="Galactose-binding domain-like"/>
    <property type="match status" value="1"/>
</dbReference>
<dbReference type="PRINTS" id="PR00132">
    <property type="entry name" value="GLHYDRLASE2"/>
</dbReference>
<reference evidence="10" key="1">
    <citation type="submission" date="2023-01" db="EMBL/GenBank/DDBJ databases">
        <authorList>
            <person name="Van Ghelder C."/>
            <person name="Rancurel C."/>
        </authorList>
    </citation>
    <scope>NUCLEOTIDE SEQUENCE</scope>
    <source>
        <strain evidence="10">CNCM I-4278</strain>
    </source>
</reference>
<dbReference type="GO" id="GO:0005975">
    <property type="term" value="P:carbohydrate metabolic process"/>
    <property type="evidence" value="ECO:0007669"/>
    <property type="project" value="InterPro"/>
</dbReference>
<feature type="domain" description="Glycoside hydrolase family 2" evidence="9">
    <location>
        <begin position="764"/>
        <end position="868"/>
    </location>
</feature>
<evidence type="ECO:0000259" key="8">
    <source>
        <dbReference type="Pfam" id="PF16355"/>
    </source>
</evidence>
<evidence type="ECO:0000256" key="2">
    <source>
        <dbReference type="ARBA" id="ARBA00022801"/>
    </source>
</evidence>
<keyword evidence="2" id="KW-0378">Hydrolase</keyword>
<comment type="caution">
    <text evidence="10">The sequence shown here is derived from an EMBL/GenBank/DDBJ whole genome shotgun (WGS) entry which is preliminary data.</text>
</comment>
<comment type="similarity">
    <text evidence="1">Belongs to the glycosyl hydrolase 2 family.</text>
</comment>
<keyword evidence="3" id="KW-0326">Glycosidase</keyword>
<dbReference type="PANTHER" id="PTHR42732">
    <property type="entry name" value="BETA-GALACTOSIDASE"/>
    <property type="match status" value="1"/>
</dbReference>
<feature type="domain" description="DUF4982" evidence="8">
    <location>
        <begin position="692"/>
        <end position="751"/>
    </location>
</feature>
<dbReference type="InterPro" id="IPR032311">
    <property type="entry name" value="DUF4982"/>
</dbReference>
<dbReference type="SUPFAM" id="SSF51445">
    <property type="entry name" value="(Trans)glycosidases"/>
    <property type="match status" value="1"/>
</dbReference>
<dbReference type="InterPro" id="IPR013783">
    <property type="entry name" value="Ig-like_fold"/>
</dbReference>
<accession>A0A9W4U921</accession>